<evidence type="ECO:0000313" key="5">
    <source>
        <dbReference type="Proteomes" id="UP000186817"/>
    </source>
</evidence>
<proteinExistence type="predicted"/>
<comment type="caution">
    <text evidence="4">The sequence shown here is derived from an EMBL/GenBank/DDBJ whole genome shotgun (WGS) entry which is preliminary data.</text>
</comment>
<keyword evidence="5" id="KW-1185">Reference proteome</keyword>
<feature type="transmembrane region" description="Helical" evidence="2">
    <location>
        <begin position="19"/>
        <end position="36"/>
    </location>
</feature>
<dbReference type="OrthoDB" id="429920at2759"/>
<feature type="transmembrane region" description="Helical" evidence="2">
    <location>
        <begin position="867"/>
        <end position="888"/>
    </location>
</feature>
<dbReference type="InterPro" id="IPR013103">
    <property type="entry name" value="RVT_2"/>
</dbReference>
<feature type="domain" description="Reverse transcriptase Ty1/copia-type" evidence="3">
    <location>
        <begin position="425"/>
        <end position="583"/>
    </location>
</feature>
<evidence type="ECO:0000313" key="4">
    <source>
        <dbReference type="EMBL" id="OLP76402.1"/>
    </source>
</evidence>
<dbReference type="Pfam" id="PF07727">
    <property type="entry name" value="RVT_2"/>
    <property type="match status" value="1"/>
</dbReference>
<protein>
    <submittedName>
        <fullName evidence="4">Copia protein</fullName>
    </submittedName>
</protein>
<feature type="region of interest" description="Disordered" evidence="1">
    <location>
        <begin position="138"/>
        <end position="183"/>
    </location>
</feature>
<keyword evidence="2" id="KW-0812">Transmembrane</keyword>
<dbReference type="EMBL" id="LSRX01002035">
    <property type="protein sequence ID" value="OLP76402.1"/>
    <property type="molecule type" value="Genomic_DNA"/>
</dbReference>
<gene>
    <name evidence="4" type="primary">GIP</name>
    <name evidence="4" type="ORF">AK812_SmicGene43668</name>
</gene>
<organism evidence="4 5">
    <name type="scientific">Symbiodinium microadriaticum</name>
    <name type="common">Dinoflagellate</name>
    <name type="synonym">Zooxanthella microadriatica</name>
    <dbReference type="NCBI Taxonomy" id="2951"/>
    <lineage>
        <taxon>Eukaryota</taxon>
        <taxon>Sar</taxon>
        <taxon>Alveolata</taxon>
        <taxon>Dinophyceae</taxon>
        <taxon>Suessiales</taxon>
        <taxon>Symbiodiniaceae</taxon>
        <taxon>Symbiodinium</taxon>
    </lineage>
</organism>
<keyword evidence="2" id="KW-1133">Transmembrane helix</keyword>
<evidence type="ECO:0000256" key="1">
    <source>
        <dbReference type="SAM" id="MobiDB-lite"/>
    </source>
</evidence>
<evidence type="ECO:0000259" key="3">
    <source>
        <dbReference type="Pfam" id="PF07727"/>
    </source>
</evidence>
<keyword evidence="2" id="KW-0472">Membrane</keyword>
<accession>A0A1Q9C0G4</accession>
<feature type="region of interest" description="Disordered" evidence="1">
    <location>
        <begin position="204"/>
        <end position="227"/>
    </location>
</feature>
<reference evidence="4 5" key="1">
    <citation type="submission" date="2016-02" db="EMBL/GenBank/DDBJ databases">
        <title>Genome analysis of coral dinoflagellate symbionts highlights evolutionary adaptations to a symbiotic lifestyle.</title>
        <authorList>
            <person name="Aranda M."/>
            <person name="Li Y."/>
            <person name="Liew Y.J."/>
            <person name="Baumgarten S."/>
            <person name="Simakov O."/>
            <person name="Wilson M."/>
            <person name="Piel J."/>
            <person name="Ashoor H."/>
            <person name="Bougouffa S."/>
            <person name="Bajic V.B."/>
            <person name="Ryu T."/>
            <person name="Ravasi T."/>
            <person name="Bayer T."/>
            <person name="Micklem G."/>
            <person name="Kim H."/>
            <person name="Bhak J."/>
            <person name="Lajeunesse T.C."/>
            <person name="Voolstra C.R."/>
        </authorList>
    </citation>
    <scope>NUCLEOTIDE SEQUENCE [LARGE SCALE GENOMIC DNA]</scope>
    <source>
        <strain evidence="4 5">CCMP2467</strain>
    </source>
</reference>
<evidence type="ECO:0000256" key="2">
    <source>
        <dbReference type="SAM" id="Phobius"/>
    </source>
</evidence>
<feature type="transmembrane region" description="Helical" evidence="2">
    <location>
        <begin position="842"/>
        <end position="861"/>
    </location>
</feature>
<dbReference type="Proteomes" id="UP000186817">
    <property type="component" value="Unassembled WGS sequence"/>
</dbReference>
<sequence>MSDRVKQWKKQKDDENTRIFVVMLLFMMNMLLKAAHASERVLKLAKGLECEVRDMKVHFLNIVDEVNNAVNSMTRKAMVKLLPADMVHIRGQVSAKGAGNFHDLSMLERPPDTEHDGAVVPAPDEEVNMGAAGVGSIPFEPSAPMETEAAEQGADVAEQEASEQVPMPRQGVGDESPTKRARVAPGATQLVHMLRTDPDLLDRGRARASSSAAPSQPNVAEIPVPGINDTDDDLEVLLTDADRWLVPHGRSKLVRVVSVERRGVVVPVEDELPVRIQDLEEVCCLSGCDRLGNPVFTEYNWKQPESHELLVRHGFWTGHVEFRLKPGWQSKEVPVKECHEVNVKKGRKELNDHEVPQGRRGGLDKAKVKEWTKLVDSGAIKVHIGADARRIKDGLERGRLLKSRFVITEADKDSSPMTQDLKESRKWTLNIADVEGAFLRGDALDPQRGRIFIDMPPGGVPGVQEGSIVEAIKTIYGLADAPKAWWQCFSNKLKSLGMRVSRFDPCVFYYYSNKATAGVIALHVDDLCAGGNEDFQQKVLKPLRSMFPFKHWKSGAGEFLGKKLEQKPDGSIVIDQCEYARQVKGIDICRERRREKSEPITEDERRQMRGVLGGVNWLVTSSRPDLAAWCSLMQQRVSEATVNDLIETNKLVSLCHDNSQAYVWIRSIPIQDVQFTMLSDASWANTQGCCSQAGYLIAACDSRLPQGSWGVFSVLRWRSYKQDRQTHSTLGAELLALSRGLSEARWMRSMWCEAICQDYELRQDHMWSRKIPITAVIDCKPVFDHVSGPMISVKDKRVAIEMMLVKEDIAAFNISLRWMATKQMIVDVLIKRGAPMGLFRKVSLSLVRFLLFAAVAALLILETTEDTTHAVAYSLFSVLLLACGYFAIHFAAQVLRGMVTGGTAHSSRSTSLGAVKSFIIEYAVPMFREADSECVQLAWTFATDAVTVVIKTSDSRAVRLTSFKTAATKTRPVVLQRSLLLWLLRQGHQFQQAALVKACEEFNTLWLQLGQSVLPSPRHICALATAHKGLPASLASSRVPAAWMRQVDILTQQDEPLTCSHSDLEQAVQRIGKMSTEHAQTLVCHVVDACEPRTYPLAAPVRRGHDDKDSPWQELSSCEDVEAWHSKLEKSVDWLGQFGSSCCSSGMSVCQADTKDVQDFLAVANRLFEGERSRTHRKEHITAGLMQIPLGPPLFPFPPYVYQPGFGRAGPKAPTASAVPPLTSFDLLRPMCVDRVDVEIKIELVYLGRTECLRVDRVERRMGQIVRKRPNCIWVHHSGDVSEPKQVFTAYSLDSVPCCAQEYVDKAGQPDKLHLEVDVFGDQ</sequence>
<name>A0A1Q9C0G4_SYMMI</name>